<evidence type="ECO:0000256" key="6">
    <source>
        <dbReference type="ARBA" id="ARBA00022840"/>
    </source>
</evidence>
<keyword evidence="4" id="KW-0547">Nucleotide-binding</keyword>
<accession>A0AAV3YVU6</accession>
<reference evidence="10 11" key="1">
    <citation type="journal article" date="2021" name="Elife">
        <title>Chloroplast acquisition without the gene transfer in kleptoplastic sea slugs, Plakobranchus ocellatus.</title>
        <authorList>
            <person name="Maeda T."/>
            <person name="Takahashi S."/>
            <person name="Yoshida T."/>
            <person name="Shimamura S."/>
            <person name="Takaki Y."/>
            <person name="Nagai Y."/>
            <person name="Toyoda A."/>
            <person name="Suzuki Y."/>
            <person name="Arimoto A."/>
            <person name="Ishii H."/>
            <person name="Satoh N."/>
            <person name="Nishiyama T."/>
            <person name="Hasebe M."/>
            <person name="Maruyama T."/>
            <person name="Minagawa J."/>
            <person name="Obokata J."/>
            <person name="Shigenobu S."/>
        </authorList>
    </citation>
    <scope>NUCLEOTIDE SEQUENCE [LARGE SCALE GENOMIC DNA]</scope>
</reference>
<sequence>MPVAIKVVQKRRGSGIHREVLQAERLAFSLKLRHENIVHILGVNVCDDLRGDALIVMELVSSRTLQCLLDDVTVVISPGERLRLGMEVSAALSYLHSHQLVHLDVKPKNVLVGEDVRCKLADFGNLTRTKPGLPREDTDYTQLLGTLPYRAPELMKGQFPSCKADIYSLGITLWQMASRETPHSGANPHWLIYQVTKANKRPASHDTGDDALEMRYCELYRACWDAQPGSRPEAEDAHKALAELREVLWECGWREASYSCSRLG</sequence>
<evidence type="ECO:0000256" key="8">
    <source>
        <dbReference type="ARBA" id="ARBA00048679"/>
    </source>
</evidence>
<evidence type="ECO:0000256" key="5">
    <source>
        <dbReference type="ARBA" id="ARBA00022777"/>
    </source>
</evidence>
<protein>
    <recommendedName>
        <fullName evidence="1">non-specific serine/threonine protein kinase</fullName>
        <ecNumber evidence="1">2.7.11.1</ecNumber>
    </recommendedName>
</protein>
<proteinExistence type="predicted"/>
<dbReference type="PANTHER" id="PTHR44329:SF285">
    <property type="entry name" value="V-MOS MOLONEY MURINE SARCOMA VIRAL ONCO HOMOLOG"/>
    <property type="match status" value="1"/>
</dbReference>
<evidence type="ECO:0000259" key="9">
    <source>
        <dbReference type="PROSITE" id="PS50011"/>
    </source>
</evidence>
<comment type="caution">
    <text evidence="10">The sequence shown here is derived from an EMBL/GenBank/DDBJ whole genome shotgun (WGS) entry which is preliminary data.</text>
</comment>
<dbReference type="Proteomes" id="UP000735302">
    <property type="component" value="Unassembled WGS sequence"/>
</dbReference>
<evidence type="ECO:0000256" key="1">
    <source>
        <dbReference type="ARBA" id="ARBA00012513"/>
    </source>
</evidence>
<dbReference type="PROSITE" id="PS00108">
    <property type="entry name" value="PROTEIN_KINASE_ST"/>
    <property type="match status" value="1"/>
</dbReference>
<dbReference type="PANTHER" id="PTHR44329">
    <property type="entry name" value="SERINE/THREONINE-PROTEIN KINASE TNNI3K-RELATED"/>
    <property type="match status" value="1"/>
</dbReference>
<organism evidence="10 11">
    <name type="scientific">Plakobranchus ocellatus</name>
    <dbReference type="NCBI Taxonomy" id="259542"/>
    <lineage>
        <taxon>Eukaryota</taxon>
        <taxon>Metazoa</taxon>
        <taxon>Spiralia</taxon>
        <taxon>Lophotrochozoa</taxon>
        <taxon>Mollusca</taxon>
        <taxon>Gastropoda</taxon>
        <taxon>Heterobranchia</taxon>
        <taxon>Euthyneura</taxon>
        <taxon>Panpulmonata</taxon>
        <taxon>Sacoglossa</taxon>
        <taxon>Placobranchoidea</taxon>
        <taxon>Plakobranchidae</taxon>
        <taxon>Plakobranchus</taxon>
    </lineage>
</organism>
<dbReference type="Pfam" id="PF00069">
    <property type="entry name" value="Pkinase"/>
    <property type="match status" value="1"/>
</dbReference>
<evidence type="ECO:0000313" key="11">
    <source>
        <dbReference type="Proteomes" id="UP000735302"/>
    </source>
</evidence>
<dbReference type="GO" id="GO:0004674">
    <property type="term" value="F:protein serine/threonine kinase activity"/>
    <property type="evidence" value="ECO:0007669"/>
    <property type="project" value="UniProtKB-KW"/>
</dbReference>
<evidence type="ECO:0000256" key="2">
    <source>
        <dbReference type="ARBA" id="ARBA00022527"/>
    </source>
</evidence>
<keyword evidence="2" id="KW-0723">Serine/threonine-protein kinase</keyword>
<feature type="domain" description="Protein kinase" evidence="9">
    <location>
        <begin position="1"/>
        <end position="241"/>
    </location>
</feature>
<evidence type="ECO:0000256" key="7">
    <source>
        <dbReference type="ARBA" id="ARBA00047899"/>
    </source>
</evidence>
<evidence type="ECO:0000256" key="3">
    <source>
        <dbReference type="ARBA" id="ARBA00022679"/>
    </source>
</evidence>
<dbReference type="EMBL" id="BLXT01001713">
    <property type="protein sequence ID" value="GFN87349.1"/>
    <property type="molecule type" value="Genomic_DNA"/>
</dbReference>
<evidence type="ECO:0000256" key="4">
    <source>
        <dbReference type="ARBA" id="ARBA00022741"/>
    </source>
</evidence>
<dbReference type="GO" id="GO:0005524">
    <property type="term" value="F:ATP binding"/>
    <property type="evidence" value="ECO:0007669"/>
    <property type="project" value="UniProtKB-KW"/>
</dbReference>
<dbReference type="SUPFAM" id="SSF56112">
    <property type="entry name" value="Protein kinase-like (PK-like)"/>
    <property type="match status" value="1"/>
</dbReference>
<dbReference type="PROSITE" id="PS50011">
    <property type="entry name" value="PROTEIN_KINASE_DOM"/>
    <property type="match status" value="1"/>
</dbReference>
<dbReference type="EC" id="2.7.11.1" evidence="1"/>
<keyword evidence="6" id="KW-0067">ATP-binding</keyword>
<dbReference type="Gene3D" id="1.10.510.10">
    <property type="entry name" value="Transferase(Phosphotransferase) domain 1"/>
    <property type="match status" value="1"/>
</dbReference>
<dbReference type="InterPro" id="IPR000719">
    <property type="entry name" value="Prot_kinase_dom"/>
</dbReference>
<dbReference type="InterPro" id="IPR011009">
    <property type="entry name" value="Kinase-like_dom_sf"/>
</dbReference>
<name>A0AAV3YVU6_9GAST</name>
<dbReference type="AlphaFoldDB" id="A0AAV3YVU6"/>
<keyword evidence="11" id="KW-1185">Reference proteome</keyword>
<dbReference type="SMART" id="SM00220">
    <property type="entry name" value="S_TKc"/>
    <property type="match status" value="1"/>
</dbReference>
<dbReference type="InterPro" id="IPR051681">
    <property type="entry name" value="Ser/Thr_Kinases-Pseudokinases"/>
</dbReference>
<gene>
    <name evidence="10" type="ORF">PoB_001385500</name>
</gene>
<keyword evidence="3" id="KW-0808">Transferase</keyword>
<comment type="catalytic activity">
    <reaction evidence="8">
        <text>L-seryl-[protein] + ATP = O-phospho-L-seryl-[protein] + ADP + H(+)</text>
        <dbReference type="Rhea" id="RHEA:17989"/>
        <dbReference type="Rhea" id="RHEA-COMP:9863"/>
        <dbReference type="Rhea" id="RHEA-COMP:11604"/>
        <dbReference type="ChEBI" id="CHEBI:15378"/>
        <dbReference type="ChEBI" id="CHEBI:29999"/>
        <dbReference type="ChEBI" id="CHEBI:30616"/>
        <dbReference type="ChEBI" id="CHEBI:83421"/>
        <dbReference type="ChEBI" id="CHEBI:456216"/>
        <dbReference type="EC" id="2.7.11.1"/>
    </reaction>
</comment>
<keyword evidence="5 10" id="KW-0418">Kinase</keyword>
<comment type="catalytic activity">
    <reaction evidence="7">
        <text>L-threonyl-[protein] + ATP = O-phospho-L-threonyl-[protein] + ADP + H(+)</text>
        <dbReference type="Rhea" id="RHEA:46608"/>
        <dbReference type="Rhea" id="RHEA-COMP:11060"/>
        <dbReference type="Rhea" id="RHEA-COMP:11605"/>
        <dbReference type="ChEBI" id="CHEBI:15378"/>
        <dbReference type="ChEBI" id="CHEBI:30013"/>
        <dbReference type="ChEBI" id="CHEBI:30616"/>
        <dbReference type="ChEBI" id="CHEBI:61977"/>
        <dbReference type="ChEBI" id="CHEBI:456216"/>
        <dbReference type="EC" id="2.7.11.1"/>
    </reaction>
</comment>
<dbReference type="PIRSF" id="PIRSF000654">
    <property type="entry name" value="Integrin-linked_kinase"/>
    <property type="match status" value="1"/>
</dbReference>
<evidence type="ECO:0000313" key="10">
    <source>
        <dbReference type="EMBL" id="GFN87349.1"/>
    </source>
</evidence>
<dbReference type="InterPro" id="IPR008271">
    <property type="entry name" value="Ser/Thr_kinase_AS"/>
</dbReference>